<comment type="caution">
    <text evidence="1">The sequence shown here is derived from an EMBL/GenBank/DDBJ whole genome shotgun (WGS) entry which is preliminary data.</text>
</comment>
<dbReference type="RefSeq" id="WP_161044286.1">
    <property type="nucleotide sequence ID" value="NZ_WWCS01000004.1"/>
</dbReference>
<evidence type="ECO:0000313" key="1">
    <source>
        <dbReference type="EMBL" id="MYN39166.1"/>
    </source>
</evidence>
<dbReference type="NCBIfam" id="TIGR02683">
    <property type="entry name" value="upstrm_HI1419"/>
    <property type="match status" value="1"/>
</dbReference>
<dbReference type="PANTHER" id="PTHR41791:SF1">
    <property type="entry name" value="SSL7039 PROTEIN"/>
    <property type="match status" value="1"/>
</dbReference>
<gene>
    <name evidence="1" type="ORF">GTP55_07255</name>
</gene>
<dbReference type="EMBL" id="WWCS01000004">
    <property type="protein sequence ID" value="MYN39166.1"/>
    <property type="molecule type" value="Genomic_DNA"/>
</dbReference>
<reference evidence="1 2" key="1">
    <citation type="submission" date="2019-12" db="EMBL/GenBank/DDBJ databases">
        <title>Novel species isolated from a subtropical stream in China.</title>
        <authorList>
            <person name="Lu H."/>
        </authorList>
    </citation>
    <scope>NUCLEOTIDE SEQUENCE [LARGE SCALE GENOMIC DNA]</scope>
    <source>
        <strain evidence="1 2">FT109W</strain>
    </source>
</reference>
<accession>A0ABW9WDK5</accession>
<protein>
    <submittedName>
        <fullName evidence="1">Type II toxin-antitoxin system RelE/ParE family toxin</fullName>
    </submittedName>
</protein>
<dbReference type="InterPro" id="IPR014056">
    <property type="entry name" value="TypeIITA-like_toxin_pred"/>
</dbReference>
<evidence type="ECO:0000313" key="2">
    <source>
        <dbReference type="Proteomes" id="UP000466332"/>
    </source>
</evidence>
<proteinExistence type="predicted"/>
<name>A0ABW9WDK5_9BURK</name>
<dbReference type="InterPro" id="IPR009241">
    <property type="entry name" value="HigB-like"/>
</dbReference>
<dbReference type="PIRSF" id="PIRSF028744">
    <property type="entry name" value="Addict_mod_HI1419"/>
    <property type="match status" value="1"/>
</dbReference>
<sequence>MYQIIHYLDSHGRDHYQEWLDTLRDRQAKVAILRRVARLEAELPGDHKPLRDGIQELRIDVGSGYRVYYAFIGSNVVLLACGGNKRSQNRNITAAINMLQDWKIRNAKNRPLS</sequence>
<dbReference type="Pfam" id="PF05973">
    <property type="entry name" value="Gp49"/>
    <property type="match status" value="1"/>
</dbReference>
<organism evidence="1 2">
    <name type="scientific">Duganella margarita</name>
    <dbReference type="NCBI Taxonomy" id="2692170"/>
    <lineage>
        <taxon>Bacteria</taxon>
        <taxon>Pseudomonadati</taxon>
        <taxon>Pseudomonadota</taxon>
        <taxon>Betaproteobacteria</taxon>
        <taxon>Burkholderiales</taxon>
        <taxon>Oxalobacteraceae</taxon>
        <taxon>Telluria group</taxon>
        <taxon>Duganella</taxon>
    </lineage>
</organism>
<keyword evidence="2" id="KW-1185">Reference proteome</keyword>
<dbReference type="PANTHER" id="PTHR41791">
    <property type="entry name" value="SSL7039 PROTEIN"/>
    <property type="match status" value="1"/>
</dbReference>
<dbReference type="Proteomes" id="UP000466332">
    <property type="component" value="Unassembled WGS sequence"/>
</dbReference>